<dbReference type="KEGG" id="ccos:Pan44_25800"/>
<dbReference type="Gene3D" id="3.30.360.10">
    <property type="entry name" value="Dihydrodipicolinate Reductase, domain 2"/>
    <property type="match status" value="1"/>
</dbReference>
<dbReference type="Proteomes" id="UP000315700">
    <property type="component" value="Chromosome"/>
</dbReference>
<proteinExistence type="predicted"/>
<evidence type="ECO:0000259" key="1">
    <source>
        <dbReference type="Pfam" id="PF16653"/>
    </source>
</evidence>
<dbReference type="EC" id="1.4.1.18" evidence="2"/>
<dbReference type="InterPro" id="IPR032095">
    <property type="entry name" value="Sacchrp_dh-like_C"/>
</dbReference>
<dbReference type="AlphaFoldDB" id="A0A517SEM3"/>
<organism evidence="2 3">
    <name type="scientific">Caulifigura coniformis</name>
    <dbReference type="NCBI Taxonomy" id="2527983"/>
    <lineage>
        <taxon>Bacteria</taxon>
        <taxon>Pseudomonadati</taxon>
        <taxon>Planctomycetota</taxon>
        <taxon>Planctomycetia</taxon>
        <taxon>Planctomycetales</taxon>
        <taxon>Planctomycetaceae</taxon>
        <taxon>Caulifigura</taxon>
    </lineage>
</organism>
<gene>
    <name evidence="2" type="primary">lysDH_2</name>
    <name evidence="2" type="ORF">Pan44_25800</name>
</gene>
<sequence>MRGLASGARPGQVFVPQCGLAPGFISIAANDLAGWFDEPHSIQMRVGALPEFPTHALKYDLTWSTDGLINEYCNPCEAILDGKRIELLPLEGLEEFSLDGVSYEAFNTSGGLGTLCEKFESAGLRELTYKTIRYPGHRNLMKFLLEDLRLRERREMLRQILEFAVPITYQDVVIVFCNVTGLRNGAHVKKSKALKLYPSVIEGEVWSAIQISTASALCAVVDLWKHGKTPASGFVRQEDIHLGEFLANRFGQVYAAADSTRTSVHPG</sequence>
<evidence type="ECO:0000313" key="2">
    <source>
        <dbReference type="EMBL" id="QDT54547.1"/>
    </source>
</evidence>
<dbReference type="Pfam" id="PF16653">
    <property type="entry name" value="Sacchrp_dh_C"/>
    <property type="match status" value="1"/>
</dbReference>
<dbReference type="SUPFAM" id="SSF55347">
    <property type="entry name" value="Glyceraldehyde-3-phosphate dehydrogenase-like, C-terminal domain"/>
    <property type="match status" value="1"/>
</dbReference>
<accession>A0A517SEM3</accession>
<keyword evidence="3" id="KW-1185">Reference proteome</keyword>
<dbReference type="GO" id="GO:0050303">
    <property type="term" value="F:lysine 6-dehydrogenase activity"/>
    <property type="evidence" value="ECO:0007669"/>
    <property type="project" value="UniProtKB-EC"/>
</dbReference>
<keyword evidence="2" id="KW-0560">Oxidoreductase</keyword>
<reference evidence="2 3" key="1">
    <citation type="submission" date="2019-02" db="EMBL/GenBank/DDBJ databases">
        <title>Deep-cultivation of Planctomycetes and their phenomic and genomic characterization uncovers novel biology.</title>
        <authorList>
            <person name="Wiegand S."/>
            <person name="Jogler M."/>
            <person name="Boedeker C."/>
            <person name="Pinto D."/>
            <person name="Vollmers J."/>
            <person name="Rivas-Marin E."/>
            <person name="Kohn T."/>
            <person name="Peeters S.H."/>
            <person name="Heuer A."/>
            <person name="Rast P."/>
            <person name="Oberbeckmann S."/>
            <person name="Bunk B."/>
            <person name="Jeske O."/>
            <person name="Meyerdierks A."/>
            <person name="Storesund J.E."/>
            <person name="Kallscheuer N."/>
            <person name="Luecker S."/>
            <person name="Lage O.M."/>
            <person name="Pohl T."/>
            <person name="Merkel B.J."/>
            <person name="Hornburger P."/>
            <person name="Mueller R.-W."/>
            <person name="Bruemmer F."/>
            <person name="Labrenz M."/>
            <person name="Spormann A.M."/>
            <person name="Op den Camp H."/>
            <person name="Overmann J."/>
            <person name="Amann R."/>
            <person name="Jetten M.S.M."/>
            <person name="Mascher T."/>
            <person name="Medema M.H."/>
            <person name="Devos D.P."/>
            <person name="Kaster A.-K."/>
            <person name="Ovreas L."/>
            <person name="Rohde M."/>
            <person name="Galperin M.Y."/>
            <person name="Jogler C."/>
        </authorList>
    </citation>
    <scope>NUCLEOTIDE SEQUENCE [LARGE SCALE GENOMIC DNA]</scope>
    <source>
        <strain evidence="2 3">Pan44</strain>
    </source>
</reference>
<dbReference type="InParanoid" id="A0A517SEM3"/>
<protein>
    <submittedName>
        <fullName evidence="2">Lysine 6-dehydrogenase</fullName>
        <ecNumber evidence="2">1.4.1.18</ecNumber>
    </submittedName>
</protein>
<evidence type="ECO:0000313" key="3">
    <source>
        <dbReference type="Proteomes" id="UP000315700"/>
    </source>
</evidence>
<feature type="domain" description="Saccharopine dehydrogenase-like C-terminal" evidence="1">
    <location>
        <begin position="19"/>
        <end position="146"/>
    </location>
</feature>
<dbReference type="EMBL" id="CP036271">
    <property type="protein sequence ID" value="QDT54547.1"/>
    <property type="molecule type" value="Genomic_DNA"/>
</dbReference>
<name>A0A517SEM3_9PLAN</name>